<keyword evidence="3" id="KW-0378">Hydrolase</keyword>
<name>K9VUC0_9CYAN</name>
<keyword evidence="1" id="KW-0540">Nuclease</keyword>
<feature type="domain" description="CRISPR-associated protein Cas6 C-terminal" evidence="6">
    <location>
        <begin position="184"/>
        <end position="304"/>
    </location>
</feature>
<dbReference type="eggNOG" id="COG5551">
    <property type="taxonomic scope" value="Bacteria"/>
</dbReference>
<sequence>MSLTKRTRQPSTTKTNAALAVRSQKASAKPQLATLDPLTFPVDTEIVGIVLELAPQTTAKLNPQYTTRLHAWFLDQVRRYNPDLSAYLHDGESEKPFTISGLHGALVSRGKEWEITAGETYRWYVTVLSRPVVEWLANWLQAPPPEIVLETATLPIEAIAISHPPTTYTELFTADRPNPPTITLSFLTPTSFRRKKHHFPLPTPVNVFHSYLRRWNDFAGNKFDQEDFLAWIDEGAIIHHHRLESVKVTAGKKGSVTGFTGAIEYGLSSSAQKHTEYQQLFYALGRLAPYCGTGHKTTFGLGQTRWGWQISEDIASPPSIQTVLAQRIAELTEIFIAQRRRTGGDRAHQIAEIWATILARREMGESLQAIATDLEMPYETVKTYAKLSRRALKSE</sequence>
<dbReference type="Gene3D" id="3.30.70.1890">
    <property type="match status" value="1"/>
</dbReference>
<reference evidence="8 9" key="1">
    <citation type="submission" date="2012-06" db="EMBL/GenBank/DDBJ databases">
        <title>Finished chromosome of genome of Crinalium epipsammum PCC 9333.</title>
        <authorList>
            <consortium name="US DOE Joint Genome Institute"/>
            <person name="Gugger M."/>
            <person name="Coursin T."/>
            <person name="Rippka R."/>
            <person name="Tandeau De Marsac N."/>
            <person name="Huntemann M."/>
            <person name="Wei C.-L."/>
            <person name="Han J."/>
            <person name="Detter J.C."/>
            <person name="Han C."/>
            <person name="Tapia R."/>
            <person name="Davenport K."/>
            <person name="Daligault H."/>
            <person name="Erkkila T."/>
            <person name="Gu W."/>
            <person name="Munk A.C.C."/>
            <person name="Teshima H."/>
            <person name="Xu Y."/>
            <person name="Chain P."/>
            <person name="Chen A."/>
            <person name="Krypides N."/>
            <person name="Mavromatis K."/>
            <person name="Markowitz V."/>
            <person name="Szeto E."/>
            <person name="Ivanova N."/>
            <person name="Mikhailova N."/>
            <person name="Ovchinnikova G."/>
            <person name="Pagani I."/>
            <person name="Pati A."/>
            <person name="Goodwin L."/>
            <person name="Peters L."/>
            <person name="Pitluck S."/>
            <person name="Woyke T."/>
            <person name="Kerfeld C."/>
        </authorList>
    </citation>
    <scope>NUCLEOTIDE SEQUENCE [LARGE SCALE GENOMIC DNA]</scope>
    <source>
        <strain evidence="8 9">PCC 9333</strain>
    </source>
</reference>
<dbReference type="AlphaFoldDB" id="K9VUC0"/>
<dbReference type="OrthoDB" id="425607at2"/>
<dbReference type="PATRIC" id="fig|1173022.3.peg.643"/>
<evidence type="ECO:0000256" key="5">
    <source>
        <dbReference type="SAM" id="MobiDB-lite"/>
    </source>
</evidence>
<feature type="domain" description="CRISPR-associated protein Cas6-like N-terminal" evidence="7">
    <location>
        <begin position="49"/>
        <end position="104"/>
    </location>
</feature>
<evidence type="ECO:0000313" key="9">
    <source>
        <dbReference type="Proteomes" id="UP000010472"/>
    </source>
</evidence>
<accession>K9VUC0</accession>
<dbReference type="RefSeq" id="WP_015201665.1">
    <property type="nucleotide sequence ID" value="NC_019753.1"/>
</dbReference>
<dbReference type="EMBL" id="CP003620">
    <property type="protein sequence ID" value="AFZ11531.1"/>
    <property type="molecule type" value="Genomic_DNA"/>
</dbReference>
<dbReference type="GO" id="GO:0051607">
    <property type="term" value="P:defense response to virus"/>
    <property type="evidence" value="ECO:0007669"/>
    <property type="project" value="UniProtKB-KW"/>
</dbReference>
<evidence type="ECO:0000256" key="2">
    <source>
        <dbReference type="ARBA" id="ARBA00022759"/>
    </source>
</evidence>
<gene>
    <name evidence="8" type="ORF">Cri9333_0585</name>
</gene>
<keyword evidence="9" id="KW-1185">Reference proteome</keyword>
<protein>
    <submittedName>
        <fullName evidence="8">CRISPR-associated protein, Cas6 family</fullName>
    </submittedName>
</protein>
<evidence type="ECO:0000256" key="1">
    <source>
        <dbReference type="ARBA" id="ARBA00022722"/>
    </source>
</evidence>
<dbReference type="CDD" id="cd21141">
    <property type="entry name" value="Cas6_III-like"/>
    <property type="match status" value="1"/>
</dbReference>
<dbReference type="KEGG" id="cep:Cri9333_0585"/>
<organism evidence="8 9">
    <name type="scientific">Crinalium epipsammum PCC 9333</name>
    <dbReference type="NCBI Taxonomy" id="1173022"/>
    <lineage>
        <taxon>Bacteria</taxon>
        <taxon>Bacillati</taxon>
        <taxon>Cyanobacteriota</taxon>
        <taxon>Cyanophyceae</taxon>
        <taxon>Gomontiellales</taxon>
        <taxon>Gomontiellaceae</taxon>
        <taxon>Crinalium</taxon>
    </lineage>
</organism>
<dbReference type="Gene3D" id="3.30.70.1900">
    <property type="match status" value="1"/>
</dbReference>
<evidence type="ECO:0000256" key="4">
    <source>
        <dbReference type="ARBA" id="ARBA00023118"/>
    </source>
</evidence>
<dbReference type="Proteomes" id="UP000010472">
    <property type="component" value="Chromosome"/>
</dbReference>
<keyword evidence="4" id="KW-0051">Antiviral defense</keyword>
<dbReference type="Pfam" id="PF10040">
    <property type="entry name" value="CRISPR_Cas6"/>
    <property type="match status" value="1"/>
</dbReference>
<dbReference type="HOGENOM" id="CLU_063836_0_0_3"/>
<dbReference type="GO" id="GO:0016788">
    <property type="term" value="F:hydrolase activity, acting on ester bonds"/>
    <property type="evidence" value="ECO:0007669"/>
    <property type="project" value="InterPro"/>
</dbReference>
<dbReference type="GO" id="GO:0004519">
    <property type="term" value="F:endonuclease activity"/>
    <property type="evidence" value="ECO:0007669"/>
    <property type="project" value="UniProtKB-KW"/>
</dbReference>
<evidence type="ECO:0000259" key="6">
    <source>
        <dbReference type="Pfam" id="PF10040"/>
    </source>
</evidence>
<keyword evidence="2" id="KW-0255">Endonuclease</keyword>
<feature type="region of interest" description="Disordered" evidence="5">
    <location>
        <begin position="1"/>
        <end position="23"/>
    </location>
</feature>
<evidence type="ECO:0000313" key="8">
    <source>
        <dbReference type="EMBL" id="AFZ11531.1"/>
    </source>
</evidence>
<evidence type="ECO:0000259" key="7">
    <source>
        <dbReference type="Pfam" id="PF19308"/>
    </source>
</evidence>
<dbReference type="InterPro" id="IPR045648">
    <property type="entry name" value="CRISPR-assoc_Cas6-like_N"/>
</dbReference>
<dbReference type="STRING" id="1173022.Cri9333_0585"/>
<evidence type="ECO:0000256" key="3">
    <source>
        <dbReference type="ARBA" id="ARBA00022801"/>
    </source>
</evidence>
<dbReference type="NCBIfam" id="TIGR01877">
    <property type="entry name" value="cas_cas6"/>
    <property type="match status" value="1"/>
</dbReference>
<dbReference type="InterPro" id="IPR045747">
    <property type="entry name" value="CRISPR-assoc_prot_Cas6_N_sf"/>
</dbReference>
<dbReference type="InterPro" id="IPR019267">
    <property type="entry name" value="CRISPR-assoc_Cas6_C"/>
</dbReference>
<dbReference type="InterPro" id="IPR010156">
    <property type="entry name" value="CRISPR-assoc_prot_Cas6"/>
</dbReference>
<dbReference type="Pfam" id="PF19308">
    <property type="entry name" value="CRISPR_Cas6_N"/>
    <property type="match status" value="1"/>
</dbReference>
<proteinExistence type="predicted"/>